<dbReference type="Proteomes" id="UP000634136">
    <property type="component" value="Unassembled WGS sequence"/>
</dbReference>
<dbReference type="InterPro" id="IPR036047">
    <property type="entry name" value="F-box-like_dom_sf"/>
</dbReference>
<reference evidence="2" key="1">
    <citation type="submission" date="2020-09" db="EMBL/GenBank/DDBJ databases">
        <title>Genome-Enabled Discovery of Anthraquinone Biosynthesis in Senna tora.</title>
        <authorList>
            <person name="Kang S.-H."/>
            <person name="Pandey R.P."/>
            <person name="Lee C.-M."/>
            <person name="Sim J.-S."/>
            <person name="Jeong J.-T."/>
            <person name="Choi B.-S."/>
            <person name="Jung M."/>
            <person name="Ginzburg D."/>
            <person name="Zhao K."/>
            <person name="Won S.Y."/>
            <person name="Oh T.-J."/>
            <person name="Yu Y."/>
            <person name="Kim N.-H."/>
            <person name="Lee O.R."/>
            <person name="Lee T.-H."/>
            <person name="Bashyal P."/>
            <person name="Kim T.-S."/>
            <person name="Lee W.-H."/>
            <person name="Kawkins C."/>
            <person name="Kim C.-K."/>
            <person name="Kim J.S."/>
            <person name="Ahn B.O."/>
            <person name="Rhee S.Y."/>
            <person name="Sohng J.K."/>
        </authorList>
    </citation>
    <scope>NUCLEOTIDE SEQUENCE</scope>
    <source>
        <tissue evidence="2">Leaf</tissue>
    </source>
</reference>
<evidence type="ECO:0000313" key="2">
    <source>
        <dbReference type="EMBL" id="KAF7810337.1"/>
    </source>
</evidence>
<proteinExistence type="predicted"/>
<dbReference type="InterPro" id="IPR032675">
    <property type="entry name" value="LRR_dom_sf"/>
</dbReference>
<evidence type="ECO:0000259" key="1">
    <source>
        <dbReference type="Pfam" id="PF00646"/>
    </source>
</evidence>
<evidence type="ECO:0000313" key="3">
    <source>
        <dbReference type="Proteomes" id="UP000634136"/>
    </source>
</evidence>
<dbReference type="AlphaFoldDB" id="A0A834W5R8"/>
<feature type="domain" description="F-box" evidence="1">
    <location>
        <begin position="38"/>
        <end position="74"/>
    </location>
</feature>
<gene>
    <name evidence="2" type="ORF">G2W53_037080</name>
</gene>
<name>A0A834W5R8_9FABA</name>
<dbReference type="EMBL" id="JAAIUW010000011">
    <property type="protein sequence ID" value="KAF7810337.1"/>
    <property type="molecule type" value="Genomic_DNA"/>
</dbReference>
<dbReference type="InterPro" id="IPR053772">
    <property type="entry name" value="At1g61320/At1g61330-like"/>
</dbReference>
<dbReference type="PANTHER" id="PTHR34145">
    <property type="entry name" value="OS02G0105600 PROTEIN"/>
    <property type="match status" value="1"/>
</dbReference>
<dbReference type="PANTHER" id="PTHR34145:SF28">
    <property type="entry name" value="F-BOX DOMAIN-CONTAINING PROTEIN"/>
    <property type="match status" value="1"/>
</dbReference>
<keyword evidence="3" id="KW-1185">Reference proteome</keyword>
<comment type="caution">
    <text evidence="2">The sequence shown here is derived from an EMBL/GenBank/DDBJ whole genome shotgun (WGS) entry which is preliminary data.</text>
</comment>
<dbReference type="OrthoDB" id="1433025at2759"/>
<dbReference type="Pfam" id="PF00646">
    <property type="entry name" value="F-box"/>
    <property type="match status" value="1"/>
</dbReference>
<accession>A0A834W5R8</accession>
<dbReference type="SUPFAM" id="SSF52047">
    <property type="entry name" value="RNI-like"/>
    <property type="match status" value="1"/>
</dbReference>
<organism evidence="2 3">
    <name type="scientific">Senna tora</name>
    <dbReference type="NCBI Taxonomy" id="362788"/>
    <lineage>
        <taxon>Eukaryota</taxon>
        <taxon>Viridiplantae</taxon>
        <taxon>Streptophyta</taxon>
        <taxon>Embryophyta</taxon>
        <taxon>Tracheophyta</taxon>
        <taxon>Spermatophyta</taxon>
        <taxon>Magnoliopsida</taxon>
        <taxon>eudicotyledons</taxon>
        <taxon>Gunneridae</taxon>
        <taxon>Pentapetalae</taxon>
        <taxon>rosids</taxon>
        <taxon>fabids</taxon>
        <taxon>Fabales</taxon>
        <taxon>Fabaceae</taxon>
        <taxon>Caesalpinioideae</taxon>
        <taxon>Cassia clade</taxon>
        <taxon>Senna</taxon>
    </lineage>
</organism>
<dbReference type="SUPFAM" id="SSF81383">
    <property type="entry name" value="F-box domain"/>
    <property type="match status" value="1"/>
</dbReference>
<sequence length="488" mass="55347">MEARSDAINICEKSIHQVGLSVEAGNEHRAVEKARTKFENLPIPLIHHIMDCLSPKDSNKFSILSKTFNSSWLTYPILQFNNPLVTELLYFASHNNCKVIDFEVDMITRFLSIPYNALHPKLSSEFISTLKLSGFTLLIPDTVITCPALKLLSITFCTGFQTLHVVSPSLVEVEIIRCPELKSLIVESDEIECFKFVGVRRIRINTIQPCDISITLAANQCLKSMYLENVIVSEALMVVATKILHVLCSNLPKNMKIYNSNMEILQLENCGVMENPVSLVSALACLEELKIIMCDMLEMIEFKNARLETLVVEGCSKLKAAMCKANIKRQHHSPDSVPDDWFSQLSRFLSCFDHFNVITISCVSTTALIFPREFVLTNMVSPLHDVKHVIVKVGEIVMGRAVPSLVESLLWLAPKPDILTLESSVTGKKNTIKFQYQWNGRKMDEEEDNCCFGLLIKCWRHYDLNIEYEGFDDDNVGDQLREFFACYL</sequence>
<dbReference type="InterPro" id="IPR001810">
    <property type="entry name" value="F-box_dom"/>
</dbReference>
<dbReference type="Gene3D" id="3.80.10.10">
    <property type="entry name" value="Ribonuclease Inhibitor"/>
    <property type="match status" value="1"/>
</dbReference>
<protein>
    <submittedName>
        <fullName evidence="2">F-box/LRR-repeat protein</fullName>
    </submittedName>
</protein>